<dbReference type="EnsemblPlants" id="ORUFI06G20460.1">
    <property type="protein sequence ID" value="ORUFI06G20460.1"/>
    <property type="gene ID" value="ORUFI06G20460"/>
</dbReference>
<reference evidence="1" key="2">
    <citation type="submission" date="2015-06" db="UniProtKB">
        <authorList>
            <consortium name="EnsemblPlants"/>
        </authorList>
    </citation>
    <scope>IDENTIFICATION</scope>
</reference>
<dbReference type="HOGENOM" id="CLU_2889831_0_0_1"/>
<proteinExistence type="predicted"/>
<name>A0A0E0PZH5_ORYRU</name>
<dbReference type="AlphaFoldDB" id="A0A0E0PZH5"/>
<accession>A0A0E0PZH5</accession>
<protein>
    <submittedName>
        <fullName evidence="1">Uncharacterized protein</fullName>
    </submittedName>
</protein>
<dbReference type="Proteomes" id="UP000008022">
    <property type="component" value="Unassembled WGS sequence"/>
</dbReference>
<evidence type="ECO:0000313" key="1">
    <source>
        <dbReference type="EnsemblPlants" id="ORUFI06G20460.1"/>
    </source>
</evidence>
<dbReference type="Gramene" id="ORUFI06G20460.1">
    <property type="protein sequence ID" value="ORUFI06G20460.1"/>
    <property type="gene ID" value="ORUFI06G20460"/>
</dbReference>
<sequence length="63" mass="6978">MFMGYATLLLWAEYNIPKLVASKHQGCCLDNVSTTGTADLPCPDHCKELLRIVITSFLEGCNM</sequence>
<reference evidence="2" key="1">
    <citation type="submission" date="2013-06" db="EMBL/GenBank/DDBJ databases">
        <authorList>
            <person name="Zhao Q."/>
        </authorList>
    </citation>
    <scope>NUCLEOTIDE SEQUENCE</scope>
    <source>
        <strain evidence="2">cv. W1943</strain>
    </source>
</reference>
<keyword evidence="2" id="KW-1185">Reference proteome</keyword>
<organism evidence="1 2">
    <name type="scientific">Oryza rufipogon</name>
    <name type="common">Brownbeard rice</name>
    <name type="synonym">Asian wild rice</name>
    <dbReference type="NCBI Taxonomy" id="4529"/>
    <lineage>
        <taxon>Eukaryota</taxon>
        <taxon>Viridiplantae</taxon>
        <taxon>Streptophyta</taxon>
        <taxon>Embryophyta</taxon>
        <taxon>Tracheophyta</taxon>
        <taxon>Spermatophyta</taxon>
        <taxon>Magnoliopsida</taxon>
        <taxon>Liliopsida</taxon>
        <taxon>Poales</taxon>
        <taxon>Poaceae</taxon>
        <taxon>BOP clade</taxon>
        <taxon>Oryzoideae</taxon>
        <taxon>Oryzeae</taxon>
        <taxon>Oryzinae</taxon>
        <taxon>Oryza</taxon>
    </lineage>
</organism>
<evidence type="ECO:0000313" key="2">
    <source>
        <dbReference type="Proteomes" id="UP000008022"/>
    </source>
</evidence>